<sequence>GAEIFLEQPRESDNRGNDFWMRKGTFKTRAEKVAELARHVGFQVETAMQEDI</sequence>
<gene>
    <name evidence="1" type="primary">ORF51433</name>
</gene>
<proteinExistence type="predicted"/>
<accession>A0A0B6Z731</accession>
<dbReference type="EMBL" id="HACG01017473">
    <property type="protein sequence ID" value="CEK64338.1"/>
    <property type="molecule type" value="Transcribed_RNA"/>
</dbReference>
<feature type="non-terminal residue" evidence="1">
    <location>
        <position position="1"/>
    </location>
</feature>
<dbReference type="AlphaFoldDB" id="A0A0B6Z731"/>
<protein>
    <submittedName>
        <fullName evidence="1">Uncharacterized protein</fullName>
    </submittedName>
</protein>
<name>A0A0B6Z731_9EUPU</name>
<reference evidence="1" key="1">
    <citation type="submission" date="2014-12" db="EMBL/GenBank/DDBJ databases">
        <title>Insight into the proteome of Arion vulgaris.</title>
        <authorList>
            <person name="Aradska J."/>
            <person name="Bulat T."/>
            <person name="Smidak R."/>
            <person name="Sarate P."/>
            <person name="Gangsoo J."/>
            <person name="Sialana F."/>
            <person name="Bilban M."/>
            <person name="Lubec G."/>
        </authorList>
    </citation>
    <scope>NUCLEOTIDE SEQUENCE</scope>
    <source>
        <tissue evidence="1">Skin</tissue>
    </source>
</reference>
<organism evidence="1">
    <name type="scientific">Arion vulgaris</name>
    <dbReference type="NCBI Taxonomy" id="1028688"/>
    <lineage>
        <taxon>Eukaryota</taxon>
        <taxon>Metazoa</taxon>
        <taxon>Spiralia</taxon>
        <taxon>Lophotrochozoa</taxon>
        <taxon>Mollusca</taxon>
        <taxon>Gastropoda</taxon>
        <taxon>Heterobranchia</taxon>
        <taxon>Euthyneura</taxon>
        <taxon>Panpulmonata</taxon>
        <taxon>Eupulmonata</taxon>
        <taxon>Stylommatophora</taxon>
        <taxon>Helicina</taxon>
        <taxon>Arionoidea</taxon>
        <taxon>Arionidae</taxon>
        <taxon>Arion</taxon>
    </lineage>
</organism>
<evidence type="ECO:0000313" key="1">
    <source>
        <dbReference type="EMBL" id="CEK64338.1"/>
    </source>
</evidence>